<organism evidence="2 3">
    <name type="scientific">Corynebacterium timonense</name>
    <dbReference type="NCBI Taxonomy" id="441500"/>
    <lineage>
        <taxon>Bacteria</taxon>
        <taxon>Bacillati</taxon>
        <taxon>Actinomycetota</taxon>
        <taxon>Actinomycetes</taxon>
        <taxon>Mycobacteriales</taxon>
        <taxon>Corynebacteriaceae</taxon>
        <taxon>Corynebacterium</taxon>
    </lineage>
</organism>
<dbReference type="InterPro" id="IPR002758">
    <property type="entry name" value="Cation_antiport_E"/>
</dbReference>
<dbReference type="RefSeq" id="WP_019193746.1">
    <property type="nucleotide sequence ID" value="NZ_LT629765.1"/>
</dbReference>
<dbReference type="GO" id="GO:0008324">
    <property type="term" value="F:monoatomic cation transmembrane transporter activity"/>
    <property type="evidence" value="ECO:0007669"/>
    <property type="project" value="InterPro"/>
</dbReference>
<dbReference type="Proteomes" id="UP000182237">
    <property type="component" value="Chromosome I"/>
</dbReference>
<sequence>MALKRIGHALGYGAWLIKEIFSAGTAASIAAFRPHSGLHPIIIFYPLRVTSDWERFWLSTSITATPGTMSIGFRRGSGGSEQTYLLVQAAFGEDPTAQIEGLIDMEQRLSPHVAATPLDPASVEWTPYTDRGPRRDVPPAERLD</sequence>
<name>A0A1H1TNI0_9CORY</name>
<protein>
    <submittedName>
        <fullName evidence="2">Multisubunit sodium/proton antiporter, MrpE subunit</fullName>
    </submittedName>
</protein>
<evidence type="ECO:0000313" key="2">
    <source>
        <dbReference type="EMBL" id="SDS61516.1"/>
    </source>
</evidence>
<evidence type="ECO:0000313" key="3">
    <source>
        <dbReference type="Proteomes" id="UP000182237"/>
    </source>
</evidence>
<accession>A0A1H1TNI0</accession>
<feature type="compositionally biased region" description="Basic and acidic residues" evidence="1">
    <location>
        <begin position="131"/>
        <end position="144"/>
    </location>
</feature>
<dbReference type="EMBL" id="LT629765">
    <property type="protein sequence ID" value="SDS61516.1"/>
    <property type="molecule type" value="Genomic_DNA"/>
</dbReference>
<feature type="region of interest" description="Disordered" evidence="1">
    <location>
        <begin position="121"/>
        <end position="144"/>
    </location>
</feature>
<dbReference type="STRING" id="1203190.GCA_000312345_00904"/>
<dbReference type="OrthoDB" id="4410626at2"/>
<keyword evidence="3" id="KW-1185">Reference proteome</keyword>
<dbReference type="eggNOG" id="COG1863">
    <property type="taxonomic scope" value="Bacteria"/>
</dbReference>
<dbReference type="Pfam" id="PF01899">
    <property type="entry name" value="MNHE"/>
    <property type="match status" value="1"/>
</dbReference>
<reference evidence="2 3" key="1">
    <citation type="submission" date="2016-10" db="EMBL/GenBank/DDBJ databases">
        <authorList>
            <person name="de Groot N.N."/>
        </authorList>
    </citation>
    <scope>NUCLEOTIDE SEQUENCE [LARGE SCALE GENOMIC DNA]</scope>
    <source>
        <strain evidence="2 3">DSM 45434</strain>
    </source>
</reference>
<dbReference type="AlphaFoldDB" id="A0A1H1TNI0"/>
<evidence type="ECO:0000256" key="1">
    <source>
        <dbReference type="SAM" id="MobiDB-lite"/>
    </source>
</evidence>
<proteinExistence type="predicted"/>
<dbReference type="GO" id="GO:0016020">
    <property type="term" value="C:membrane"/>
    <property type="evidence" value="ECO:0007669"/>
    <property type="project" value="InterPro"/>
</dbReference>
<dbReference type="NCBIfam" id="NF009297">
    <property type="entry name" value="PRK12654.1"/>
    <property type="match status" value="1"/>
</dbReference>
<gene>
    <name evidence="2" type="ORF">SAMN04488539_2027</name>
</gene>